<sequence length="107" mass="11673">MVSFPVPPLLQVPIRAISPACGLASFVIAPCSTDTIHLFDSAFPSLHADSRIQGNNSGNATTHRNAHERSRSRSTSDTRKLTRPRTIHRIHHHYHSPASKQAALGSC</sequence>
<organism evidence="2 3">
    <name type="scientific">Tilletiaria anomala (strain ATCC 24038 / CBS 436.72 / UBC 951)</name>
    <dbReference type="NCBI Taxonomy" id="1037660"/>
    <lineage>
        <taxon>Eukaryota</taxon>
        <taxon>Fungi</taxon>
        <taxon>Dikarya</taxon>
        <taxon>Basidiomycota</taxon>
        <taxon>Ustilaginomycotina</taxon>
        <taxon>Exobasidiomycetes</taxon>
        <taxon>Georgefischeriales</taxon>
        <taxon>Tilletiariaceae</taxon>
        <taxon>Tilletiaria</taxon>
    </lineage>
</organism>
<dbReference type="GeneID" id="25261411"/>
<dbReference type="HOGENOM" id="CLU_2211793_0_0_1"/>
<dbReference type="AlphaFoldDB" id="A0A066VU32"/>
<comment type="caution">
    <text evidence="2">The sequence shown here is derived from an EMBL/GenBank/DDBJ whole genome shotgun (WGS) entry which is preliminary data.</text>
</comment>
<protein>
    <submittedName>
        <fullName evidence="2">Uncharacterized protein</fullName>
    </submittedName>
</protein>
<evidence type="ECO:0000313" key="2">
    <source>
        <dbReference type="EMBL" id="KDN45232.1"/>
    </source>
</evidence>
<gene>
    <name evidence="2" type="ORF">K437DRAFT_124013</name>
</gene>
<feature type="compositionally biased region" description="Basic residues" evidence="1">
    <location>
        <begin position="81"/>
        <end position="95"/>
    </location>
</feature>
<evidence type="ECO:0000313" key="3">
    <source>
        <dbReference type="Proteomes" id="UP000027361"/>
    </source>
</evidence>
<feature type="compositionally biased region" description="Basic and acidic residues" evidence="1">
    <location>
        <begin position="65"/>
        <end position="80"/>
    </location>
</feature>
<feature type="compositionally biased region" description="Polar residues" evidence="1">
    <location>
        <begin position="52"/>
        <end position="63"/>
    </location>
</feature>
<evidence type="ECO:0000256" key="1">
    <source>
        <dbReference type="SAM" id="MobiDB-lite"/>
    </source>
</evidence>
<dbReference type="Proteomes" id="UP000027361">
    <property type="component" value="Unassembled WGS sequence"/>
</dbReference>
<dbReference type="EMBL" id="JMSN01000044">
    <property type="protein sequence ID" value="KDN45232.1"/>
    <property type="molecule type" value="Genomic_DNA"/>
</dbReference>
<dbReference type="InParanoid" id="A0A066VU32"/>
<keyword evidence="3" id="KW-1185">Reference proteome</keyword>
<name>A0A066VU32_TILAU</name>
<dbReference type="RefSeq" id="XP_013243089.1">
    <property type="nucleotide sequence ID" value="XM_013387635.1"/>
</dbReference>
<proteinExistence type="predicted"/>
<reference evidence="2 3" key="1">
    <citation type="submission" date="2014-05" db="EMBL/GenBank/DDBJ databases">
        <title>Draft genome sequence of a rare smut relative, Tilletiaria anomala UBC 951.</title>
        <authorList>
            <consortium name="DOE Joint Genome Institute"/>
            <person name="Toome M."/>
            <person name="Kuo A."/>
            <person name="Henrissat B."/>
            <person name="Lipzen A."/>
            <person name="Tritt A."/>
            <person name="Yoshinaga Y."/>
            <person name="Zane M."/>
            <person name="Barry K."/>
            <person name="Grigoriev I.V."/>
            <person name="Spatafora J.W."/>
            <person name="Aimea M.C."/>
        </authorList>
    </citation>
    <scope>NUCLEOTIDE SEQUENCE [LARGE SCALE GENOMIC DNA]</scope>
    <source>
        <strain evidence="2 3">UBC 951</strain>
    </source>
</reference>
<accession>A0A066VU32</accession>
<feature type="region of interest" description="Disordered" evidence="1">
    <location>
        <begin position="49"/>
        <end position="107"/>
    </location>
</feature>